<comment type="caution">
    <text evidence="1">The sequence shown here is derived from an EMBL/GenBank/DDBJ whole genome shotgun (WGS) entry which is preliminary data.</text>
</comment>
<dbReference type="InterPro" id="IPR001878">
    <property type="entry name" value="Znf_CCHC"/>
</dbReference>
<dbReference type="SMART" id="SM00343">
    <property type="entry name" value="ZnF_C2HC"/>
    <property type="match status" value="1"/>
</dbReference>
<dbReference type="Gene3D" id="4.10.60.10">
    <property type="entry name" value="Zinc finger, CCHC-type"/>
    <property type="match status" value="1"/>
</dbReference>
<dbReference type="Pfam" id="PF00098">
    <property type="entry name" value="zf-CCHC"/>
    <property type="match status" value="1"/>
</dbReference>
<dbReference type="Proteomes" id="UP001152795">
    <property type="component" value="Unassembled WGS sequence"/>
</dbReference>
<organism evidence="1 2">
    <name type="scientific">Paramuricea clavata</name>
    <name type="common">Red gorgonian</name>
    <name type="synonym">Violescent sea-whip</name>
    <dbReference type="NCBI Taxonomy" id="317549"/>
    <lineage>
        <taxon>Eukaryota</taxon>
        <taxon>Metazoa</taxon>
        <taxon>Cnidaria</taxon>
        <taxon>Anthozoa</taxon>
        <taxon>Octocorallia</taxon>
        <taxon>Malacalcyonacea</taxon>
        <taxon>Plexauridae</taxon>
        <taxon>Paramuricea</taxon>
    </lineage>
</organism>
<dbReference type="GO" id="GO:0008270">
    <property type="term" value="F:zinc ion binding"/>
    <property type="evidence" value="ECO:0007669"/>
    <property type="project" value="InterPro"/>
</dbReference>
<dbReference type="EMBL" id="CACRXK020016992">
    <property type="protein sequence ID" value="CAB4030601.1"/>
    <property type="molecule type" value="Genomic_DNA"/>
</dbReference>
<evidence type="ECO:0000313" key="2">
    <source>
        <dbReference type="Proteomes" id="UP001152795"/>
    </source>
</evidence>
<name>A0A7D9JIR3_PARCT</name>
<protein>
    <submittedName>
        <fullName evidence="1">Gliding motility regulatory -like</fullName>
    </submittedName>
</protein>
<dbReference type="GO" id="GO:0003676">
    <property type="term" value="F:nucleic acid binding"/>
    <property type="evidence" value="ECO:0007669"/>
    <property type="project" value="InterPro"/>
</dbReference>
<proteinExistence type="predicted"/>
<dbReference type="AlphaFoldDB" id="A0A7D9JIR3"/>
<keyword evidence="2" id="KW-1185">Reference proteome</keyword>
<dbReference type="InterPro" id="IPR036875">
    <property type="entry name" value="Znf_CCHC_sf"/>
</dbReference>
<evidence type="ECO:0000313" key="1">
    <source>
        <dbReference type="EMBL" id="CAB4030601.1"/>
    </source>
</evidence>
<sequence length="208" mass="22884">MAQRTVRPFVPVEDPEGGQYDPVLPQPVAHVDVVPDAVGPAQAPNLAARVDQLQAHLVQLQQAAAVTPVDQALVLVRQLAAQPAHVFDPYALIGALENLDDVARRSVHQDVRRFAAVLSNCKKLPMNPRLGDFVTQVLGAEVEKDVAKMMVKVYQSSHQPLRFPPPLSESSYVRPSPYPRGGGSRFSTPLRCFRCRRIGHFARTCPDK</sequence>
<gene>
    <name evidence="1" type="ORF">PACLA_8A005033</name>
</gene>
<dbReference type="SUPFAM" id="SSF57756">
    <property type="entry name" value="Retrovirus zinc finger-like domains"/>
    <property type="match status" value="1"/>
</dbReference>
<dbReference type="PROSITE" id="PS50158">
    <property type="entry name" value="ZF_CCHC"/>
    <property type="match status" value="1"/>
</dbReference>
<reference evidence="1" key="1">
    <citation type="submission" date="2020-04" db="EMBL/GenBank/DDBJ databases">
        <authorList>
            <person name="Alioto T."/>
            <person name="Alioto T."/>
            <person name="Gomez Garrido J."/>
        </authorList>
    </citation>
    <scope>NUCLEOTIDE SEQUENCE</scope>
    <source>
        <strain evidence="1">A484AB</strain>
    </source>
</reference>
<accession>A0A7D9JIR3</accession>